<gene>
    <name evidence="2" type="ORF">AD947_02780</name>
</gene>
<evidence type="ECO:0000313" key="2">
    <source>
        <dbReference type="EMBL" id="KXV60090.1"/>
    </source>
</evidence>
<evidence type="ECO:0000313" key="3">
    <source>
        <dbReference type="Proteomes" id="UP000075411"/>
    </source>
</evidence>
<evidence type="ECO:0000256" key="1">
    <source>
        <dbReference type="SAM" id="MobiDB-lite"/>
    </source>
</evidence>
<name>A0A149U3Y5_9PROT</name>
<dbReference type="Proteomes" id="UP000075411">
    <property type="component" value="Unassembled WGS sequence"/>
</dbReference>
<protein>
    <submittedName>
        <fullName evidence="2">Uncharacterized protein</fullName>
    </submittedName>
</protein>
<comment type="caution">
    <text evidence="2">The sequence shown here is derived from an EMBL/GenBank/DDBJ whole genome shotgun (WGS) entry which is preliminary data.</text>
</comment>
<reference evidence="2 3" key="1">
    <citation type="submission" date="2015-06" db="EMBL/GenBank/DDBJ databases">
        <title>Improved classification and identification of acetic acid bacteria using matrix-assisted laser desorption/ionization time-of-flight mass spectrometry; Gluconobacter nephelii and Gluconobacter uchimurae are later heterotypic synonyms of Gluconobacter japonicus and Gluconobacter oxydans, respectively.</title>
        <authorList>
            <person name="Li L."/>
            <person name="Cleenwerck I."/>
            <person name="De Vuyst L."/>
            <person name="Vandamme P."/>
        </authorList>
    </citation>
    <scope>NUCLEOTIDE SEQUENCE [LARGE SCALE GENOMIC DNA]</scope>
    <source>
        <strain evidence="2 3">LMG 1663</strain>
    </source>
</reference>
<feature type="region of interest" description="Disordered" evidence="1">
    <location>
        <begin position="1"/>
        <end position="26"/>
    </location>
</feature>
<organism evidence="2 3">
    <name type="scientific">Acetobacter tropicalis</name>
    <dbReference type="NCBI Taxonomy" id="104102"/>
    <lineage>
        <taxon>Bacteria</taxon>
        <taxon>Pseudomonadati</taxon>
        <taxon>Pseudomonadota</taxon>
        <taxon>Alphaproteobacteria</taxon>
        <taxon>Acetobacterales</taxon>
        <taxon>Acetobacteraceae</taxon>
        <taxon>Acetobacter</taxon>
    </lineage>
</organism>
<accession>A0A149U3Y5</accession>
<sequence length="102" mass="11447">MDDRGPDETGKTLLAEGEGQAPVVQPSGERRIMSLIGKLRVVTEERQKVREKAVLRQRQEAKQAEGQWLTVERARVVLTCVRDLFPDIALQTPPAVEKEEPS</sequence>
<dbReference type="AlphaFoldDB" id="A0A149U3Y5"/>
<dbReference type="EMBL" id="LHZT01000096">
    <property type="protein sequence ID" value="KXV60090.1"/>
    <property type="molecule type" value="Genomic_DNA"/>
</dbReference>
<proteinExistence type="predicted"/>
<feature type="compositionally biased region" description="Basic and acidic residues" evidence="1">
    <location>
        <begin position="1"/>
        <end position="10"/>
    </location>
</feature>